<dbReference type="PRINTS" id="PR00721">
    <property type="entry name" value="STOMATIN"/>
</dbReference>
<dbReference type="Gene3D" id="6.10.250.2090">
    <property type="match status" value="1"/>
</dbReference>
<evidence type="ECO:0000259" key="3">
    <source>
        <dbReference type="SMART" id="SM00244"/>
    </source>
</evidence>
<feature type="domain" description="Band 7" evidence="3">
    <location>
        <begin position="142"/>
        <end position="299"/>
    </location>
</feature>
<dbReference type="Gene3D" id="3.30.479.30">
    <property type="entry name" value="Band 7 domain"/>
    <property type="match status" value="1"/>
</dbReference>
<proteinExistence type="inferred from homology"/>
<name>A0A7V2WV00_LEUMU</name>
<dbReference type="SUPFAM" id="SSF117892">
    <property type="entry name" value="Band 7/SPFH domain"/>
    <property type="match status" value="1"/>
</dbReference>
<dbReference type="InterPro" id="IPR036013">
    <property type="entry name" value="Band_7/SPFH_dom_sf"/>
</dbReference>
<dbReference type="SMART" id="SM00244">
    <property type="entry name" value="PHB"/>
    <property type="match status" value="1"/>
</dbReference>
<dbReference type="Pfam" id="PF01145">
    <property type="entry name" value="Band_7"/>
    <property type="match status" value="1"/>
</dbReference>
<comment type="caution">
    <text evidence="4">The sequence shown here is derived from an EMBL/GenBank/DDBJ whole genome shotgun (WGS) entry which is preliminary data.</text>
</comment>
<evidence type="ECO:0000256" key="2">
    <source>
        <dbReference type="ARBA" id="ARBA00008164"/>
    </source>
</evidence>
<comment type="subcellular location">
    <subcellularLocation>
        <location evidence="1">Membrane</location>
        <topology evidence="1">Single-pass membrane protein</topology>
    </subcellularLocation>
</comment>
<evidence type="ECO:0000256" key="1">
    <source>
        <dbReference type="ARBA" id="ARBA00004167"/>
    </source>
</evidence>
<dbReference type="CDD" id="cd13438">
    <property type="entry name" value="SPFH_eoslipins_u2"/>
    <property type="match status" value="1"/>
</dbReference>
<dbReference type="EMBL" id="DRMS01000284">
    <property type="protein sequence ID" value="HFC92661.1"/>
    <property type="molecule type" value="Genomic_DNA"/>
</dbReference>
<dbReference type="GO" id="GO:0005886">
    <property type="term" value="C:plasma membrane"/>
    <property type="evidence" value="ECO:0007669"/>
    <property type="project" value="InterPro"/>
</dbReference>
<protein>
    <submittedName>
        <fullName evidence="4">Slipin family protein</fullName>
    </submittedName>
</protein>
<sequence length="382" mass="43701">LEEQKVLITRQGLFEDILDAGIYYFWKTDNQFKAMNIDTHTAKHHCNSELLNFYKSHTEIMQTHAQLCETAINEIALVYQKGVLVDFVPPARQGLYWKGLTELQIEKQKVTLGAPLKRELLQQIENNTQGGAYDEILEYVELDIIQDQQTGFLFVNGKLTEQVGAGQYGWWNFDSTLEVKHLDLRLQNMEVNGQEILTKDRVNLRINLLADWKISDAPKVINELADHQAHLYRELQLALRTVVSTKTLDQLLDDKNLLNKDIMAIVSDKVKELGLTLRTVGVKDIILPGEMRDILGKVVEAQKIAEANLIKRREETQATRSLHNTAKVMEGNPTLLRLKEFEVLEKITQQIDTLNVYGGLEGVMNNMVNLAEKTPKQINKDR</sequence>
<dbReference type="InterPro" id="IPR001972">
    <property type="entry name" value="Stomatin_HflK_fam"/>
</dbReference>
<organism evidence="4">
    <name type="scientific">Leucothrix mucor</name>
    <dbReference type="NCBI Taxonomy" id="45248"/>
    <lineage>
        <taxon>Bacteria</taxon>
        <taxon>Pseudomonadati</taxon>
        <taxon>Pseudomonadota</taxon>
        <taxon>Gammaproteobacteria</taxon>
        <taxon>Thiotrichales</taxon>
        <taxon>Thiotrichaceae</taxon>
        <taxon>Leucothrix</taxon>
    </lineage>
</organism>
<dbReference type="Proteomes" id="UP000885750">
    <property type="component" value="Unassembled WGS sequence"/>
</dbReference>
<feature type="non-terminal residue" evidence="4">
    <location>
        <position position="1"/>
    </location>
</feature>
<evidence type="ECO:0000313" key="4">
    <source>
        <dbReference type="EMBL" id="HFC92661.1"/>
    </source>
</evidence>
<dbReference type="InterPro" id="IPR043202">
    <property type="entry name" value="Band-7_stomatin-like"/>
</dbReference>
<gene>
    <name evidence="4" type="ORF">ENJ51_07595</name>
</gene>
<comment type="similarity">
    <text evidence="2">Belongs to the band 7/mec-2 family.</text>
</comment>
<dbReference type="AlphaFoldDB" id="A0A7V2WV00"/>
<dbReference type="InterPro" id="IPR001107">
    <property type="entry name" value="Band_7"/>
</dbReference>
<reference evidence="4" key="1">
    <citation type="journal article" date="2020" name="mSystems">
        <title>Genome- and Community-Level Interaction Insights into Carbon Utilization and Element Cycling Functions of Hydrothermarchaeota in Hydrothermal Sediment.</title>
        <authorList>
            <person name="Zhou Z."/>
            <person name="Liu Y."/>
            <person name="Xu W."/>
            <person name="Pan J."/>
            <person name="Luo Z.H."/>
            <person name="Li M."/>
        </authorList>
    </citation>
    <scope>NUCLEOTIDE SEQUENCE [LARGE SCALE GENOMIC DNA]</scope>
    <source>
        <strain evidence="4">HyVt-493</strain>
    </source>
</reference>
<dbReference type="PANTHER" id="PTHR10264:SF83">
    <property type="entry name" value="BLL5629 PROTEIN"/>
    <property type="match status" value="1"/>
</dbReference>
<accession>A0A7V2WV00</accession>
<dbReference type="PANTHER" id="PTHR10264">
    <property type="entry name" value="BAND 7 PROTEIN-RELATED"/>
    <property type="match status" value="1"/>
</dbReference>